<sequence>MLLADLTARESSGIVMHSHVAKSCRCLVHINLFALSPSVAHDLAMVAAEKNEVLKLTVPQLREALASRSLSTEGLKAVLVARLQAKLDEERALEAAAVDHAVVQEGRPAQGVELASDEVVARVVALQEAVEGSNLDRVVADAAVAEAVDFIMESQAHGDGVIDEQSREMEPPNHLRVVDMKNYVTSSQTCTQDVLMNDAVSPDHPLAENVALQSVSGTNSAPEEMTINNPLAVNELPAIGENLHNDNNHQSPPAVAANVTTTWDIQFNKLKAYKLQHGNCKVPKLYPPDPQLGRWVNTQRYKNNTRSLNAAKKAKLDAIHFEWNLREPNRSWKKWLKELLAFKAHHGHVNVPQRCKTNKALGAFVSNLRSEYRKYSKGQNSFLTPKRIQILEDLGFQWVARKGVAANGGDAVDEATLWETRFTELKGYKERFGDCNVPKRWRENPSLADWVEKQRQQYKRSSLSTNKIRDLDALGFNWNIRAATWNTMMSELIKYKEEFGHCDVPKDWERSPYLGEWVDMQRKKYRNLTKERIVALIELGFDFKVLNPKIQCTETKPTPTVPIASESKLDEFLAESPVVPTLEKGGCVRPDHRIAVRVNEGGAPVEV</sequence>
<dbReference type="PANTHER" id="PTHR33418:SF1">
    <property type="entry name" value="HELICASE-ASSOCIATED DOMAIN-CONTAINING PROTEIN"/>
    <property type="match status" value="1"/>
</dbReference>
<dbReference type="SMART" id="SM00513">
    <property type="entry name" value="SAP"/>
    <property type="match status" value="1"/>
</dbReference>
<dbReference type="Gene3D" id="6.10.140.530">
    <property type="match status" value="4"/>
</dbReference>
<dbReference type="PROSITE" id="PS50800">
    <property type="entry name" value="SAP"/>
    <property type="match status" value="1"/>
</dbReference>
<gene>
    <name evidence="2" type="ORF">HJC23_002806</name>
</gene>
<dbReference type="InterPro" id="IPR003034">
    <property type="entry name" value="SAP_dom"/>
</dbReference>
<dbReference type="SUPFAM" id="SSF68906">
    <property type="entry name" value="SAP domain"/>
    <property type="match status" value="1"/>
</dbReference>
<comment type="caution">
    <text evidence="2">The sequence shown here is derived from an EMBL/GenBank/DDBJ whole genome shotgun (WGS) entry which is preliminary data.</text>
</comment>
<name>A0ABD3PNG9_9STRA</name>
<evidence type="ECO:0000313" key="2">
    <source>
        <dbReference type="EMBL" id="KAL3789221.1"/>
    </source>
</evidence>
<dbReference type="InterPro" id="IPR036361">
    <property type="entry name" value="SAP_dom_sf"/>
</dbReference>
<dbReference type="Gene3D" id="1.10.720.30">
    <property type="entry name" value="SAP domain"/>
    <property type="match status" value="1"/>
</dbReference>
<organism evidence="2 3">
    <name type="scientific">Cyclotella cryptica</name>
    <dbReference type="NCBI Taxonomy" id="29204"/>
    <lineage>
        <taxon>Eukaryota</taxon>
        <taxon>Sar</taxon>
        <taxon>Stramenopiles</taxon>
        <taxon>Ochrophyta</taxon>
        <taxon>Bacillariophyta</taxon>
        <taxon>Coscinodiscophyceae</taxon>
        <taxon>Thalassiosirophycidae</taxon>
        <taxon>Stephanodiscales</taxon>
        <taxon>Stephanodiscaceae</taxon>
        <taxon>Cyclotella</taxon>
    </lineage>
</organism>
<protein>
    <recommendedName>
        <fullName evidence="1">SAP domain-containing protein</fullName>
    </recommendedName>
</protein>
<dbReference type="Pfam" id="PF03457">
    <property type="entry name" value="HA"/>
    <property type="match status" value="4"/>
</dbReference>
<dbReference type="Proteomes" id="UP001516023">
    <property type="component" value="Unassembled WGS sequence"/>
</dbReference>
<proteinExistence type="predicted"/>
<feature type="domain" description="SAP" evidence="1">
    <location>
        <begin position="53"/>
        <end position="87"/>
    </location>
</feature>
<dbReference type="EMBL" id="JABMIG020000144">
    <property type="protein sequence ID" value="KAL3789221.1"/>
    <property type="molecule type" value="Genomic_DNA"/>
</dbReference>
<keyword evidence="3" id="KW-1185">Reference proteome</keyword>
<evidence type="ECO:0000313" key="3">
    <source>
        <dbReference type="Proteomes" id="UP001516023"/>
    </source>
</evidence>
<dbReference type="PANTHER" id="PTHR33418">
    <property type="entry name" value="HELICASE-ASSOCIATED"/>
    <property type="match status" value="1"/>
</dbReference>
<dbReference type="Pfam" id="PF02037">
    <property type="entry name" value="SAP"/>
    <property type="match status" value="1"/>
</dbReference>
<reference evidence="2 3" key="1">
    <citation type="journal article" date="2020" name="G3 (Bethesda)">
        <title>Improved Reference Genome for Cyclotella cryptica CCMP332, a Model for Cell Wall Morphogenesis, Salinity Adaptation, and Lipid Production in Diatoms (Bacillariophyta).</title>
        <authorList>
            <person name="Roberts W.R."/>
            <person name="Downey K.M."/>
            <person name="Ruck E.C."/>
            <person name="Traller J.C."/>
            <person name="Alverson A.J."/>
        </authorList>
    </citation>
    <scope>NUCLEOTIDE SEQUENCE [LARGE SCALE GENOMIC DNA]</scope>
    <source>
        <strain evidence="2 3">CCMP332</strain>
    </source>
</reference>
<dbReference type="AlphaFoldDB" id="A0ABD3PNG9"/>
<evidence type="ECO:0000259" key="1">
    <source>
        <dbReference type="PROSITE" id="PS50800"/>
    </source>
</evidence>
<dbReference type="InterPro" id="IPR005114">
    <property type="entry name" value="Helicase_assoc"/>
</dbReference>
<accession>A0ABD3PNG9</accession>